<evidence type="ECO:0000259" key="1">
    <source>
        <dbReference type="Pfam" id="PF13454"/>
    </source>
</evidence>
<accession>A0A9X2IVS6</accession>
<dbReference type="Pfam" id="PF13454">
    <property type="entry name" value="NAD_binding_9"/>
    <property type="match status" value="1"/>
</dbReference>
<dbReference type="AlphaFoldDB" id="A0A9X2IVS6"/>
<comment type="caution">
    <text evidence="2">The sequence shown here is derived from an EMBL/GenBank/DDBJ whole genome shotgun (WGS) entry which is preliminary data.</text>
</comment>
<dbReference type="InterPro" id="IPR038732">
    <property type="entry name" value="HpyO/CreE_NAD-binding"/>
</dbReference>
<evidence type="ECO:0000313" key="2">
    <source>
        <dbReference type="EMBL" id="MCM6773543.1"/>
    </source>
</evidence>
<dbReference type="RefSeq" id="WP_251910608.1">
    <property type="nucleotide sequence ID" value="NZ_JAMRXG010000003.1"/>
</dbReference>
<feature type="domain" description="FAD-dependent urate hydroxylase HpyO/Asp monooxygenase CreE-like FAD/NAD(P)-binding" evidence="1">
    <location>
        <begin position="5"/>
        <end position="184"/>
    </location>
</feature>
<proteinExistence type="predicted"/>
<dbReference type="InterPro" id="IPR052189">
    <property type="entry name" value="L-asp_N-monooxygenase_NS-form"/>
</dbReference>
<organism evidence="2 3">
    <name type="scientific">Nocardia pulmonis</name>
    <dbReference type="NCBI Taxonomy" id="2951408"/>
    <lineage>
        <taxon>Bacteria</taxon>
        <taxon>Bacillati</taxon>
        <taxon>Actinomycetota</taxon>
        <taxon>Actinomycetes</taxon>
        <taxon>Mycobacteriales</taxon>
        <taxon>Nocardiaceae</taxon>
        <taxon>Nocardia</taxon>
    </lineage>
</organism>
<protein>
    <submittedName>
        <fullName evidence="2">FAD/NAD(P)-binding protein</fullName>
    </submittedName>
</protein>
<dbReference type="PANTHER" id="PTHR40254">
    <property type="entry name" value="BLR0577 PROTEIN"/>
    <property type="match status" value="1"/>
</dbReference>
<dbReference type="EMBL" id="JAMRXG010000003">
    <property type="protein sequence ID" value="MCM6773543.1"/>
    <property type="molecule type" value="Genomic_DNA"/>
</dbReference>
<name>A0A9X2IVS6_9NOCA</name>
<gene>
    <name evidence="2" type="ORF">NDR86_08675</name>
</gene>
<keyword evidence="3" id="KW-1185">Reference proteome</keyword>
<evidence type="ECO:0000313" key="3">
    <source>
        <dbReference type="Proteomes" id="UP001139157"/>
    </source>
</evidence>
<reference evidence="2" key="1">
    <citation type="submission" date="2022-06" db="EMBL/GenBank/DDBJ databases">
        <title>Novel species in genus nocardia.</title>
        <authorList>
            <person name="Li F."/>
        </authorList>
    </citation>
    <scope>NUCLEOTIDE SEQUENCE</scope>
    <source>
        <strain evidence="2">CDC141</strain>
    </source>
</reference>
<dbReference type="Proteomes" id="UP001139157">
    <property type="component" value="Unassembled WGS sequence"/>
</dbReference>
<dbReference type="PANTHER" id="PTHR40254:SF1">
    <property type="entry name" value="BLR0577 PROTEIN"/>
    <property type="match status" value="1"/>
</dbReference>
<sequence length="629" mass="69276">MRIGIVGGGPRGLSVFERICANARRGGERGGIEIYLVDSTRVGTGAVWRTDQSRQLLMNTVAAQVTIFTDESVTMDGPVEPGPSLFEWANFLVKIGGVAEVPEQVLAEARHLGPDTYPTRSFYGHYLRWAYERTRDRYARWVRAHELTATVIDLRDGPGGLQELVLDDGERIGDLHAVVLAQGHVPLRHSADASGIARAAEEFGLSYIAPGNAADVDLDRVPAHAPTIVRGLGLTFFDYMALLTVGRGGSFKESQAAGGLEYIASGREPLIVAGCRRGVPHHARGENQKGVDGRHVPTLLDSARIAALRERARRFGDVDFRRDVWPLVAREVEAVYYTRLISDRISPVEQRWFRRRYLDAPTARDTRILLAEYGIERDRWWNWSIIADPIGGRRFDDPAQFHRWLLDYLDADVRHARLGNVAGPVKSALDVLRDLRNEVRLIVDHGGITGSSYRDDLDGWYTPLNAFLSIGPPAERIAELAALIRADIVRIVGPGMRVRIEDGRFVTDSPLVAGSTVTASVLVDAWLPEPDLRTTGDALLRNLLRRGEIDGFAIADPGGDRYRTGGLTVAPDSHAIVDAAGVVHPRRFALGVPTESVHWVTAAGPRPCVDSVTLADSDRVARVILQRRD</sequence>